<dbReference type="EMBL" id="FNBE01000001">
    <property type="protein sequence ID" value="SDE63724.1"/>
    <property type="molecule type" value="Genomic_DNA"/>
</dbReference>
<dbReference type="PANTHER" id="PTHR30616">
    <property type="entry name" value="UNCHARACTERIZED PROTEIN YFIH"/>
    <property type="match status" value="1"/>
</dbReference>
<evidence type="ECO:0000256" key="2">
    <source>
        <dbReference type="ARBA" id="ARBA00003215"/>
    </source>
</evidence>
<comment type="catalytic activity">
    <reaction evidence="10">
        <text>adenosine + phosphate = alpha-D-ribose 1-phosphate + adenine</text>
        <dbReference type="Rhea" id="RHEA:27642"/>
        <dbReference type="ChEBI" id="CHEBI:16335"/>
        <dbReference type="ChEBI" id="CHEBI:16708"/>
        <dbReference type="ChEBI" id="CHEBI:43474"/>
        <dbReference type="ChEBI" id="CHEBI:57720"/>
        <dbReference type="EC" id="2.4.2.1"/>
    </reaction>
    <physiologicalReaction direction="left-to-right" evidence="10">
        <dbReference type="Rhea" id="RHEA:27643"/>
    </physiologicalReaction>
</comment>
<sequence>MQTAVRVRRVMTTRAGGRSSAPFDSFNLSRRVGDSPANVDANRYRLIRELGLRGAVFLDQVHGTRVETVTAPPPRSAPDVPDTDAAVTAEPGIGLVVLAADCAPVLLGDPVAGVVGAAHAGRVGAAAGVVPATVEAMVALGARIPDVEVLLGPAVCGLCYEVPAAMRAEVEARLPGSAARTRQGTPSLDVRAGLVRQLHDLGVSKVGMDPRCTLEDRALFSHRRDQRTGRHAGVTWLDAG</sequence>
<comment type="function">
    <text evidence="2">Purine nucleoside enzyme that catalyzes the phosphorolysis of adenosine and inosine nucleosides, yielding D-ribose 1-phosphate and the respective free bases, adenine and hypoxanthine. Also catalyzes the phosphorolysis of S-methyl-5'-thioadenosine into adenine and S-methyl-5-thio-alpha-D-ribose 1-phosphate. Also has adenosine deaminase activity.</text>
</comment>
<dbReference type="InterPro" id="IPR003730">
    <property type="entry name" value="Cu_polyphenol_OxRdtase"/>
</dbReference>
<dbReference type="InterPro" id="IPR038371">
    <property type="entry name" value="Cu_polyphenol_OxRdtase_sf"/>
</dbReference>
<dbReference type="SUPFAM" id="SSF64438">
    <property type="entry name" value="CNF1/YfiH-like putative cysteine hydrolases"/>
    <property type="match status" value="1"/>
</dbReference>
<organism evidence="13 14">
    <name type="scientific">Pseudonocardia oroxyli</name>
    <dbReference type="NCBI Taxonomy" id="366584"/>
    <lineage>
        <taxon>Bacteria</taxon>
        <taxon>Bacillati</taxon>
        <taxon>Actinomycetota</taxon>
        <taxon>Actinomycetes</taxon>
        <taxon>Pseudonocardiales</taxon>
        <taxon>Pseudonocardiaceae</taxon>
        <taxon>Pseudonocardia</taxon>
    </lineage>
</organism>
<comment type="catalytic activity">
    <reaction evidence="1">
        <text>inosine + phosphate = alpha-D-ribose 1-phosphate + hypoxanthine</text>
        <dbReference type="Rhea" id="RHEA:27646"/>
        <dbReference type="ChEBI" id="CHEBI:17368"/>
        <dbReference type="ChEBI" id="CHEBI:17596"/>
        <dbReference type="ChEBI" id="CHEBI:43474"/>
        <dbReference type="ChEBI" id="CHEBI:57720"/>
        <dbReference type="EC" id="2.4.2.1"/>
    </reaction>
    <physiologicalReaction direction="left-to-right" evidence="1">
        <dbReference type="Rhea" id="RHEA:27647"/>
    </physiologicalReaction>
</comment>
<dbReference type="AlphaFoldDB" id="A0A1G7EJA9"/>
<protein>
    <recommendedName>
        <fullName evidence="12">Purine nucleoside phosphorylase</fullName>
    </recommendedName>
</protein>
<evidence type="ECO:0000256" key="7">
    <source>
        <dbReference type="ARBA" id="ARBA00022833"/>
    </source>
</evidence>
<evidence type="ECO:0000256" key="9">
    <source>
        <dbReference type="ARBA" id="ARBA00047989"/>
    </source>
</evidence>
<comment type="catalytic activity">
    <reaction evidence="11">
        <text>S-methyl-5'-thioadenosine + phosphate = 5-(methylsulfanyl)-alpha-D-ribose 1-phosphate + adenine</text>
        <dbReference type="Rhea" id="RHEA:11852"/>
        <dbReference type="ChEBI" id="CHEBI:16708"/>
        <dbReference type="ChEBI" id="CHEBI:17509"/>
        <dbReference type="ChEBI" id="CHEBI:43474"/>
        <dbReference type="ChEBI" id="CHEBI:58533"/>
        <dbReference type="EC" id="2.4.2.28"/>
    </reaction>
    <physiologicalReaction direction="left-to-right" evidence="11">
        <dbReference type="Rhea" id="RHEA:11853"/>
    </physiologicalReaction>
</comment>
<dbReference type="GO" id="GO:0016787">
    <property type="term" value="F:hydrolase activity"/>
    <property type="evidence" value="ECO:0007669"/>
    <property type="project" value="UniProtKB-KW"/>
</dbReference>
<comment type="catalytic activity">
    <reaction evidence="9">
        <text>adenosine + H2O + H(+) = inosine + NH4(+)</text>
        <dbReference type="Rhea" id="RHEA:24408"/>
        <dbReference type="ChEBI" id="CHEBI:15377"/>
        <dbReference type="ChEBI" id="CHEBI:15378"/>
        <dbReference type="ChEBI" id="CHEBI:16335"/>
        <dbReference type="ChEBI" id="CHEBI:17596"/>
        <dbReference type="ChEBI" id="CHEBI:28938"/>
        <dbReference type="EC" id="3.5.4.4"/>
    </reaction>
    <physiologicalReaction direction="left-to-right" evidence="9">
        <dbReference type="Rhea" id="RHEA:24409"/>
    </physiologicalReaction>
</comment>
<dbReference type="NCBIfam" id="TIGR00726">
    <property type="entry name" value="peptidoglycan editing factor PgeF"/>
    <property type="match status" value="1"/>
</dbReference>
<accession>A0A1G7EJA9</accession>
<reference evidence="13 14" key="1">
    <citation type="submission" date="2016-10" db="EMBL/GenBank/DDBJ databases">
        <authorList>
            <person name="de Groot N.N."/>
        </authorList>
    </citation>
    <scope>NUCLEOTIDE SEQUENCE [LARGE SCALE GENOMIC DNA]</scope>
    <source>
        <strain evidence="13 14">CGMCC 4.3143</strain>
    </source>
</reference>
<comment type="similarity">
    <text evidence="3 12">Belongs to the purine nucleoside phosphorylase YfiH/LACC1 family.</text>
</comment>
<keyword evidence="6" id="KW-0378">Hydrolase</keyword>
<gene>
    <name evidence="13" type="ORF">SAMN05216377_101397</name>
</gene>
<dbReference type="Proteomes" id="UP000198967">
    <property type="component" value="Unassembled WGS sequence"/>
</dbReference>
<evidence type="ECO:0000256" key="10">
    <source>
        <dbReference type="ARBA" id="ARBA00048968"/>
    </source>
</evidence>
<dbReference type="STRING" id="366584.SAMN05216377_101397"/>
<dbReference type="CDD" id="cd16833">
    <property type="entry name" value="YfiH"/>
    <property type="match status" value="1"/>
</dbReference>
<evidence type="ECO:0000256" key="5">
    <source>
        <dbReference type="ARBA" id="ARBA00022723"/>
    </source>
</evidence>
<dbReference type="InterPro" id="IPR011324">
    <property type="entry name" value="Cytotoxic_necrot_fac-like_cat"/>
</dbReference>
<evidence type="ECO:0000313" key="14">
    <source>
        <dbReference type="Proteomes" id="UP000198967"/>
    </source>
</evidence>
<name>A0A1G7EJA9_PSEOR</name>
<evidence type="ECO:0000256" key="3">
    <source>
        <dbReference type="ARBA" id="ARBA00007353"/>
    </source>
</evidence>
<evidence type="ECO:0000256" key="6">
    <source>
        <dbReference type="ARBA" id="ARBA00022801"/>
    </source>
</evidence>
<proteinExistence type="inferred from homology"/>
<dbReference type="PANTHER" id="PTHR30616:SF2">
    <property type="entry name" value="PURINE NUCLEOSIDE PHOSPHORYLASE LACC1"/>
    <property type="match status" value="1"/>
</dbReference>
<dbReference type="Gene3D" id="3.60.140.10">
    <property type="entry name" value="CNF1/YfiH-like putative cysteine hydrolases"/>
    <property type="match status" value="1"/>
</dbReference>
<keyword evidence="5" id="KW-0479">Metal-binding</keyword>
<evidence type="ECO:0000256" key="12">
    <source>
        <dbReference type="RuleBase" id="RU361274"/>
    </source>
</evidence>
<keyword evidence="4" id="KW-0808">Transferase</keyword>
<evidence type="ECO:0000256" key="8">
    <source>
        <dbReference type="ARBA" id="ARBA00023008"/>
    </source>
</evidence>
<evidence type="ECO:0000256" key="4">
    <source>
        <dbReference type="ARBA" id="ARBA00022679"/>
    </source>
</evidence>
<keyword evidence="14" id="KW-1185">Reference proteome</keyword>
<dbReference type="GO" id="GO:0017061">
    <property type="term" value="F:S-methyl-5-thioadenosine phosphorylase activity"/>
    <property type="evidence" value="ECO:0007669"/>
    <property type="project" value="UniProtKB-EC"/>
</dbReference>
<keyword evidence="8" id="KW-0186">Copper</keyword>
<dbReference type="Pfam" id="PF02578">
    <property type="entry name" value="Cu-oxidase_4"/>
    <property type="match status" value="1"/>
</dbReference>
<evidence type="ECO:0000256" key="11">
    <source>
        <dbReference type="ARBA" id="ARBA00049893"/>
    </source>
</evidence>
<dbReference type="GO" id="GO:0005507">
    <property type="term" value="F:copper ion binding"/>
    <property type="evidence" value="ECO:0007669"/>
    <property type="project" value="TreeGrafter"/>
</dbReference>
<keyword evidence="7" id="KW-0862">Zinc</keyword>
<evidence type="ECO:0000256" key="1">
    <source>
        <dbReference type="ARBA" id="ARBA00000553"/>
    </source>
</evidence>
<evidence type="ECO:0000313" key="13">
    <source>
        <dbReference type="EMBL" id="SDE63724.1"/>
    </source>
</evidence>